<dbReference type="Gene3D" id="3.30.930.10">
    <property type="entry name" value="Bira Bifunctional Protein, Domain 2"/>
    <property type="match status" value="1"/>
</dbReference>
<evidence type="ECO:0000256" key="3">
    <source>
        <dbReference type="ARBA" id="ARBA00022840"/>
    </source>
</evidence>
<dbReference type="Pfam" id="PF02237">
    <property type="entry name" value="BPL_C"/>
    <property type="match status" value="1"/>
</dbReference>
<keyword evidence="1 8" id="KW-0436">Ligase</keyword>
<evidence type="ECO:0000256" key="5">
    <source>
        <dbReference type="ARBA" id="ARBA00024227"/>
    </source>
</evidence>
<keyword evidence="2" id="KW-0547">Nucleotide-binding</keyword>
<evidence type="ECO:0000256" key="4">
    <source>
        <dbReference type="ARBA" id="ARBA00023267"/>
    </source>
</evidence>
<dbReference type="NCBIfam" id="TIGR00121">
    <property type="entry name" value="birA_ligase"/>
    <property type="match status" value="1"/>
</dbReference>
<dbReference type="PROSITE" id="PS51733">
    <property type="entry name" value="BPL_LPL_CATALYTIC"/>
    <property type="match status" value="1"/>
</dbReference>
<dbReference type="InterPro" id="IPR004408">
    <property type="entry name" value="Biotin_CoA_COase_ligase"/>
</dbReference>
<dbReference type="GO" id="GO:0005524">
    <property type="term" value="F:ATP binding"/>
    <property type="evidence" value="ECO:0007669"/>
    <property type="project" value="UniProtKB-KW"/>
</dbReference>
<dbReference type="InterPro" id="IPR008988">
    <property type="entry name" value="Transcriptional_repressor_C"/>
</dbReference>
<comment type="caution">
    <text evidence="8">The sequence shown here is derived from an EMBL/GenBank/DDBJ whole genome shotgun (WGS) entry which is preliminary data.</text>
</comment>
<evidence type="ECO:0000313" key="9">
    <source>
        <dbReference type="Proteomes" id="UP000531231"/>
    </source>
</evidence>
<keyword evidence="9" id="KW-1185">Reference proteome</keyword>
<dbReference type="RefSeq" id="WP_246176082.1">
    <property type="nucleotide sequence ID" value="NZ_JACHIL010000002.1"/>
</dbReference>
<keyword evidence="3" id="KW-0067">ATP-binding</keyword>
<accession>A0A7W8AIT7</accession>
<reference evidence="8 9" key="1">
    <citation type="submission" date="2020-08" db="EMBL/GenBank/DDBJ databases">
        <title>Genomic Encyclopedia of Type Strains, Phase IV (KMG-IV): sequencing the most valuable type-strain genomes for metagenomic binning, comparative biology and taxonomic classification.</title>
        <authorList>
            <person name="Goeker M."/>
        </authorList>
    </citation>
    <scope>NUCLEOTIDE SEQUENCE [LARGE SCALE GENOMIC DNA]</scope>
    <source>
        <strain evidence="8 9">DSM 25620</strain>
    </source>
</reference>
<sequence>MMSFVLSEKTIAAGYGLKEFEYIGSTNAEALTEAQTGAESAVWYVTKDQRSGRGRRGREWSTQTGNLAATLLLIHDYPLELAATLSFVAGLSLVEAVEQLLPETETRFQLKWPNDVLADGAKLSGILLESALLKDGRKALVIGIGVNVLHIPEGVPYVVSSLKANGYTQGAEQLLQALAERFAVNFALWNNGQGLETIRTHWLRHAARLGEVIRVQSGGETLEGIFSSIDPQGHLVLSLPQGRKQTISAGEVFFGAETR</sequence>
<feature type="domain" description="BPL/LPL catalytic" evidence="7">
    <location>
        <begin position="1"/>
        <end position="190"/>
    </location>
</feature>
<dbReference type="GO" id="GO:0004077">
    <property type="term" value="F:biotin--[biotin carboxyl-carrier protein] ligase activity"/>
    <property type="evidence" value="ECO:0007669"/>
    <property type="project" value="UniProtKB-EC"/>
</dbReference>
<evidence type="ECO:0000259" key="7">
    <source>
        <dbReference type="PROSITE" id="PS51733"/>
    </source>
</evidence>
<dbReference type="SUPFAM" id="SSF50037">
    <property type="entry name" value="C-terminal domain of transcriptional repressors"/>
    <property type="match status" value="1"/>
</dbReference>
<dbReference type="Proteomes" id="UP000531231">
    <property type="component" value="Unassembled WGS sequence"/>
</dbReference>
<evidence type="ECO:0000256" key="6">
    <source>
        <dbReference type="ARBA" id="ARBA00047846"/>
    </source>
</evidence>
<dbReference type="PANTHER" id="PTHR12835:SF5">
    <property type="entry name" value="BIOTIN--PROTEIN LIGASE"/>
    <property type="match status" value="1"/>
</dbReference>
<name>A0A7W8AIT7_9HYPH</name>
<dbReference type="AlphaFoldDB" id="A0A7W8AIT7"/>
<dbReference type="Pfam" id="PF03099">
    <property type="entry name" value="BPL_LplA_LipB"/>
    <property type="match status" value="1"/>
</dbReference>
<gene>
    <name evidence="8" type="ORF">HNQ68_001208</name>
</gene>
<proteinExistence type="predicted"/>
<dbReference type="InterPro" id="IPR003142">
    <property type="entry name" value="BPL_C"/>
</dbReference>
<comment type="catalytic activity">
    <reaction evidence="6">
        <text>biotin + L-lysyl-[protein] + ATP = N(6)-biotinyl-L-lysyl-[protein] + AMP + diphosphate + H(+)</text>
        <dbReference type="Rhea" id="RHEA:11756"/>
        <dbReference type="Rhea" id="RHEA-COMP:9752"/>
        <dbReference type="Rhea" id="RHEA-COMP:10505"/>
        <dbReference type="ChEBI" id="CHEBI:15378"/>
        <dbReference type="ChEBI" id="CHEBI:29969"/>
        <dbReference type="ChEBI" id="CHEBI:30616"/>
        <dbReference type="ChEBI" id="CHEBI:33019"/>
        <dbReference type="ChEBI" id="CHEBI:57586"/>
        <dbReference type="ChEBI" id="CHEBI:83144"/>
        <dbReference type="ChEBI" id="CHEBI:456215"/>
        <dbReference type="EC" id="6.3.4.15"/>
    </reaction>
</comment>
<dbReference type="EMBL" id="JACHIL010000002">
    <property type="protein sequence ID" value="MBB5090684.1"/>
    <property type="molecule type" value="Genomic_DNA"/>
</dbReference>
<keyword evidence="4" id="KW-0092">Biotin</keyword>
<dbReference type="SUPFAM" id="SSF55681">
    <property type="entry name" value="Class II aaRS and biotin synthetases"/>
    <property type="match status" value="1"/>
</dbReference>
<dbReference type="InterPro" id="IPR004143">
    <property type="entry name" value="BPL_LPL_catalytic"/>
</dbReference>
<dbReference type="EC" id="6.3.4.15" evidence="5"/>
<dbReference type="Gene3D" id="2.30.30.100">
    <property type="match status" value="1"/>
</dbReference>
<evidence type="ECO:0000256" key="1">
    <source>
        <dbReference type="ARBA" id="ARBA00022598"/>
    </source>
</evidence>
<evidence type="ECO:0000313" key="8">
    <source>
        <dbReference type="EMBL" id="MBB5090684.1"/>
    </source>
</evidence>
<dbReference type="InterPro" id="IPR045864">
    <property type="entry name" value="aa-tRNA-synth_II/BPL/LPL"/>
</dbReference>
<protein>
    <recommendedName>
        <fullName evidence="5">biotin--[biotin carboxyl-carrier protein] ligase</fullName>
        <ecNumber evidence="5">6.3.4.15</ecNumber>
    </recommendedName>
</protein>
<organism evidence="8 9">
    <name type="scientific">Pseudochrobactrum saccharolyticum</name>
    <dbReference type="NCBI Taxonomy" id="354352"/>
    <lineage>
        <taxon>Bacteria</taxon>
        <taxon>Pseudomonadati</taxon>
        <taxon>Pseudomonadota</taxon>
        <taxon>Alphaproteobacteria</taxon>
        <taxon>Hyphomicrobiales</taxon>
        <taxon>Brucellaceae</taxon>
        <taxon>Pseudochrobactrum</taxon>
    </lineage>
</organism>
<dbReference type="GO" id="GO:0005737">
    <property type="term" value="C:cytoplasm"/>
    <property type="evidence" value="ECO:0007669"/>
    <property type="project" value="TreeGrafter"/>
</dbReference>
<evidence type="ECO:0000256" key="2">
    <source>
        <dbReference type="ARBA" id="ARBA00022741"/>
    </source>
</evidence>
<dbReference type="PANTHER" id="PTHR12835">
    <property type="entry name" value="BIOTIN PROTEIN LIGASE"/>
    <property type="match status" value="1"/>
</dbReference>